<dbReference type="Proteomes" id="UP000532746">
    <property type="component" value="Unassembled WGS sequence"/>
</dbReference>
<keyword evidence="4 5" id="KW-0472">Membrane</keyword>
<dbReference type="GO" id="GO:0016020">
    <property type="term" value="C:membrane"/>
    <property type="evidence" value="ECO:0007669"/>
    <property type="project" value="UniProtKB-SubCell"/>
</dbReference>
<feature type="transmembrane region" description="Helical" evidence="5">
    <location>
        <begin position="36"/>
        <end position="56"/>
    </location>
</feature>
<feature type="transmembrane region" description="Helical" evidence="5">
    <location>
        <begin position="149"/>
        <end position="165"/>
    </location>
</feature>
<keyword evidence="3 5" id="KW-1133">Transmembrane helix</keyword>
<feature type="transmembrane region" description="Helical" evidence="5">
    <location>
        <begin position="294"/>
        <end position="311"/>
    </location>
</feature>
<evidence type="ECO:0000313" key="8">
    <source>
        <dbReference type="Proteomes" id="UP000532746"/>
    </source>
</evidence>
<feature type="transmembrane region" description="Helical" evidence="5">
    <location>
        <begin position="388"/>
        <end position="407"/>
    </location>
</feature>
<comment type="subcellular location">
    <subcellularLocation>
        <location evidence="1">Membrane</location>
        <topology evidence="1">Multi-pass membrane protein</topology>
    </subcellularLocation>
</comment>
<feature type="domain" description="O-antigen ligase-related" evidence="6">
    <location>
        <begin position="260"/>
        <end position="401"/>
    </location>
</feature>
<gene>
    <name evidence="7" type="ORF">HNQ93_001619</name>
</gene>
<dbReference type="PANTHER" id="PTHR37422:SF13">
    <property type="entry name" value="LIPOPOLYSACCHARIDE BIOSYNTHESIS PROTEIN PA4999-RELATED"/>
    <property type="match status" value="1"/>
</dbReference>
<feature type="transmembrane region" description="Helical" evidence="5">
    <location>
        <begin position="230"/>
        <end position="249"/>
    </location>
</feature>
<dbReference type="PANTHER" id="PTHR37422">
    <property type="entry name" value="TEICHURONIC ACID BIOSYNTHESIS PROTEIN TUAE"/>
    <property type="match status" value="1"/>
</dbReference>
<evidence type="ECO:0000256" key="2">
    <source>
        <dbReference type="ARBA" id="ARBA00022692"/>
    </source>
</evidence>
<feature type="transmembrane region" description="Helical" evidence="5">
    <location>
        <begin position="450"/>
        <end position="467"/>
    </location>
</feature>
<evidence type="ECO:0000313" key="7">
    <source>
        <dbReference type="EMBL" id="MBB6058773.1"/>
    </source>
</evidence>
<reference evidence="7 8" key="1">
    <citation type="submission" date="2020-08" db="EMBL/GenBank/DDBJ databases">
        <title>Genomic Encyclopedia of Type Strains, Phase IV (KMG-IV): sequencing the most valuable type-strain genomes for metagenomic binning, comparative biology and taxonomic classification.</title>
        <authorList>
            <person name="Goeker M."/>
        </authorList>
    </citation>
    <scope>NUCLEOTIDE SEQUENCE [LARGE SCALE GENOMIC DNA]</scope>
    <source>
        <strain evidence="7 8">DSM 26718</strain>
    </source>
</reference>
<accession>A0A7W9T157</accession>
<feature type="transmembrane region" description="Helical" evidence="5">
    <location>
        <begin position="172"/>
        <end position="189"/>
    </location>
</feature>
<organism evidence="7 8">
    <name type="scientific">Hymenobacter luteus</name>
    <dbReference type="NCBI Taxonomy" id="1411122"/>
    <lineage>
        <taxon>Bacteria</taxon>
        <taxon>Pseudomonadati</taxon>
        <taxon>Bacteroidota</taxon>
        <taxon>Cytophagia</taxon>
        <taxon>Cytophagales</taxon>
        <taxon>Hymenobacteraceae</taxon>
        <taxon>Hymenobacter</taxon>
    </lineage>
</organism>
<dbReference type="Pfam" id="PF04932">
    <property type="entry name" value="Wzy_C"/>
    <property type="match status" value="1"/>
</dbReference>
<evidence type="ECO:0000256" key="4">
    <source>
        <dbReference type="ARBA" id="ARBA00023136"/>
    </source>
</evidence>
<dbReference type="EMBL" id="JACHGG010000002">
    <property type="protein sequence ID" value="MBB6058773.1"/>
    <property type="molecule type" value="Genomic_DNA"/>
</dbReference>
<dbReference type="RefSeq" id="WP_183403051.1">
    <property type="nucleotide sequence ID" value="NZ_JACHGG010000002.1"/>
</dbReference>
<proteinExistence type="predicted"/>
<keyword evidence="8" id="KW-1185">Reference proteome</keyword>
<dbReference type="InterPro" id="IPR007016">
    <property type="entry name" value="O-antigen_ligase-rel_domated"/>
</dbReference>
<sequence>MSQFAPVPTLKTRGMQILLAVLAAVVVGWGTAQAGLLVPALLIVLAVVVPFVIILFTTPRVGIIALLCYCFLFFIIDREVGGAPFGLAIDGLLVTTAVAVLVQHRRFDWSYLRNDLMLLTLFWFGVNILELGNPSGASVMGWVQEFRSASFYWLLTVPLALLLFNQKKDLNLFLVLLIGLSLLGTLNGLKQLYIGLSPGEQHFLDVGNAKTHLLWGKLRVFSFYSDAGQFGASQAHIALIALILGFGPFKKWQKMLLLLAAGLLITGMFISGTRGALFALLVGIGVALLISKNIKALVVGSVLALSALYVLKYTKIGDSNYNVYRMRTALDPQDASLNVRLNNQLVLRNYLDSHPFGGGVGTIGTWGIKYNPGSYLSTIPPDSYWVKVWVMYGIVGFIIWFGIMLYIVGKGCGIVWNIRDPRLRVKLNALTAGAAGILFCSYGNEVINFMPSAIIVYISWAFIFLGPKLDSDPKPLQP</sequence>
<evidence type="ECO:0000256" key="3">
    <source>
        <dbReference type="ARBA" id="ARBA00022989"/>
    </source>
</evidence>
<evidence type="ECO:0000256" key="5">
    <source>
        <dbReference type="SAM" id="Phobius"/>
    </source>
</evidence>
<name>A0A7W9T157_9BACT</name>
<dbReference type="AlphaFoldDB" id="A0A7W9T157"/>
<feature type="transmembrane region" description="Helical" evidence="5">
    <location>
        <begin position="350"/>
        <end position="368"/>
    </location>
</feature>
<keyword evidence="2 5" id="KW-0812">Transmembrane</keyword>
<evidence type="ECO:0000256" key="1">
    <source>
        <dbReference type="ARBA" id="ARBA00004141"/>
    </source>
</evidence>
<feature type="transmembrane region" description="Helical" evidence="5">
    <location>
        <begin position="111"/>
        <end position="129"/>
    </location>
</feature>
<feature type="transmembrane region" description="Helical" evidence="5">
    <location>
        <begin position="256"/>
        <end position="288"/>
    </location>
</feature>
<protein>
    <recommendedName>
        <fullName evidence="6">O-antigen ligase-related domain-containing protein</fullName>
    </recommendedName>
</protein>
<comment type="caution">
    <text evidence="7">The sequence shown here is derived from an EMBL/GenBank/DDBJ whole genome shotgun (WGS) entry which is preliminary data.</text>
</comment>
<feature type="transmembrane region" description="Helical" evidence="5">
    <location>
        <begin position="12"/>
        <end position="30"/>
    </location>
</feature>
<dbReference type="InterPro" id="IPR051533">
    <property type="entry name" value="WaaL-like"/>
</dbReference>
<feature type="transmembrane region" description="Helical" evidence="5">
    <location>
        <begin position="82"/>
        <end position="102"/>
    </location>
</feature>
<evidence type="ECO:0000259" key="6">
    <source>
        <dbReference type="Pfam" id="PF04932"/>
    </source>
</evidence>